<accession>A0A9Q8T0R7</accession>
<dbReference type="EMBL" id="CP019478">
    <property type="protein sequence ID" value="UQC86865.1"/>
    <property type="molecule type" value="Genomic_DNA"/>
</dbReference>
<dbReference type="GeneID" id="73346341"/>
<gene>
    <name evidence="1" type="ORF">CLUP02_12367</name>
</gene>
<evidence type="ECO:0000313" key="2">
    <source>
        <dbReference type="Proteomes" id="UP000830671"/>
    </source>
</evidence>
<name>A0A9Q8T0R7_9PEZI</name>
<protein>
    <submittedName>
        <fullName evidence="1">Uncharacterized protein</fullName>
    </submittedName>
</protein>
<organism evidence="1 2">
    <name type="scientific">Colletotrichum lupini</name>
    <dbReference type="NCBI Taxonomy" id="145971"/>
    <lineage>
        <taxon>Eukaryota</taxon>
        <taxon>Fungi</taxon>
        <taxon>Dikarya</taxon>
        <taxon>Ascomycota</taxon>
        <taxon>Pezizomycotina</taxon>
        <taxon>Sordariomycetes</taxon>
        <taxon>Hypocreomycetidae</taxon>
        <taxon>Glomerellales</taxon>
        <taxon>Glomerellaceae</taxon>
        <taxon>Colletotrichum</taxon>
        <taxon>Colletotrichum acutatum species complex</taxon>
    </lineage>
</organism>
<dbReference type="KEGG" id="clup:CLUP02_12367"/>
<dbReference type="Proteomes" id="UP000830671">
    <property type="component" value="Chromosome 6"/>
</dbReference>
<dbReference type="RefSeq" id="XP_049148476.1">
    <property type="nucleotide sequence ID" value="XM_049291331.1"/>
</dbReference>
<reference evidence="1" key="1">
    <citation type="journal article" date="2021" name="Mol. Plant Microbe Interact.">
        <title>Complete Genome Sequence of the Plant-Pathogenic Fungus Colletotrichum lupini.</title>
        <authorList>
            <person name="Baroncelli R."/>
            <person name="Pensec F."/>
            <person name="Da Lio D."/>
            <person name="Boufleur T."/>
            <person name="Vicente I."/>
            <person name="Sarrocco S."/>
            <person name="Picot A."/>
            <person name="Baraldi E."/>
            <person name="Sukno S."/>
            <person name="Thon M."/>
            <person name="Le Floch G."/>
        </authorList>
    </citation>
    <scope>NUCLEOTIDE SEQUENCE</scope>
    <source>
        <strain evidence="1">IMI 504893</strain>
    </source>
</reference>
<sequence>MATSAWDKAFISNNSLRYAIVHILRLVNIFDVTFVALQLGISSLRQQQCQSQPSIVFPFRGSRHGSLLKLLGWTIPAWWIYMEDDALSAASTWQNPDTERFTSSVGSRPRLSLPALASNKLAFWQTAVDRLPTPTSAISPNKTLPFSHPIRQVHQACETTAIVVRWSHWKGSRQPYVHARNASLESETMSSRSVAITWAGTSADPLHPDLIIRACSVITLVVKEVQTQDGPGLHWNHWITLAAARGAVTSCSDLQTLIICALGGSLDWLLFSVLVATLLKHKAMTGAKTKPLVSAKVSCIESPQLHWGNAPQVALTIALSSDYYWGIPQTSVWKEKIRFDCLISRTRLDAQPLVHSGRAIAGGSSTPSLLAGRTYHPLDRGRCVRHRALRIQFTTPPEKECWSLSHHILARVRTRGDSRSHLAVRTQWSGTFEVISFAARYTGTSSGLVAAFALAIAQPD</sequence>
<dbReference type="AlphaFoldDB" id="A0A9Q8T0R7"/>
<keyword evidence="2" id="KW-1185">Reference proteome</keyword>
<evidence type="ECO:0000313" key="1">
    <source>
        <dbReference type="EMBL" id="UQC86865.1"/>
    </source>
</evidence>
<proteinExistence type="predicted"/>